<dbReference type="EMBL" id="OQ846916">
    <property type="protein sequence ID" value="WJJ55324.1"/>
    <property type="molecule type" value="Genomic_DNA"/>
</dbReference>
<sequence>MADAPSPYELTVHTYDLTVEAFENGEVSAEHAAGMIHGAKCLAVQLFLNGMIDPAEMKLLTVKYDAMCRILRAIKNR</sequence>
<reference evidence="1" key="1">
    <citation type="submission" date="2023-04" db="EMBL/GenBank/DDBJ databases">
        <title>Characterization and genome study of newly isolated Alicyclobacillus-specific phaga.</title>
        <authorList>
            <person name="Shymialevich D."/>
            <person name="Wojcicki M."/>
            <person name="Srednicka P."/>
            <person name="Swider O."/>
        </authorList>
    </citation>
    <scope>NUCLEOTIDE SEQUENCE</scope>
</reference>
<evidence type="ECO:0000313" key="1">
    <source>
        <dbReference type="EMBL" id="WJJ55324.1"/>
    </source>
</evidence>
<organism evidence="1">
    <name type="scientific">Alicyclobacillus phage KKP_3916</name>
    <dbReference type="NCBI Taxonomy" id="3040651"/>
    <lineage>
        <taxon>Viruses</taxon>
        <taxon>Duplodnaviria</taxon>
        <taxon>Heunggongvirae</taxon>
        <taxon>Uroviricota</taxon>
        <taxon>Caudoviricetes</taxon>
    </lineage>
</organism>
<name>A0AAT9V7N2_9CAUD</name>
<accession>A0AAT9V7N2</accession>
<proteinExistence type="predicted"/>
<protein>
    <submittedName>
        <fullName evidence="1">Uncharacterized protein</fullName>
    </submittedName>
</protein>
<gene>
    <name evidence="1" type="ORF">QB910_000080</name>
</gene>